<keyword evidence="20" id="KW-1185">Reference proteome</keyword>
<dbReference type="Proteomes" id="UP000008312">
    <property type="component" value="Unassembled WGS sequence"/>
</dbReference>
<dbReference type="InterPro" id="IPR011938">
    <property type="entry name" value="DNA_recomb/repair_RadA"/>
</dbReference>
<dbReference type="PROSITE" id="PS50162">
    <property type="entry name" value="RECA_2"/>
    <property type="match status" value="1"/>
</dbReference>
<dbReference type="GeneID" id="24920743"/>
<dbReference type="Pfam" id="PF08423">
    <property type="entry name" value="Rad51"/>
    <property type="match status" value="1"/>
</dbReference>
<dbReference type="NCBIfam" id="TIGR02238">
    <property type="entry name" value="recomb_DMC1"/>
    <property type="match status" value="1"/>
</dbReference>
<keyword evidence="10" id="KW-0469">Meiosis</keyword>
<evidence type="ECO:0000259" key="16">
    <source>
        <dbReference type="PROSITE" id="PS50163"/>
    </source>
</evidence>
<dbReference type="PANTHER" id="PTHR22942:SF39">
    <property type="entry name" value="DNA REPAIR PROTEIN RAD51 HOMOLOG 1"/>
    <property type="match status" value="1"/>
</dbReference>
<keyword evidence="13" id="KW-0238">DNA-binding</keyword>
<evidence type="ECO:0000256" key="6">
    <source>
        <dbReference type="ARBA" id="ARBA00022763"/>
    </source>
</evidence>
<feature type="domain" description="RecA family profile 2" evidence="16">
    <location>
        <begin position="270"/>
        <end position="333"/>
    </location>
</feature>
<dbReference type="SUPFAM" id="SSF52540">
    <property type="entry name" value="P-loop containing nucleoside triphosphate hydrolases"/>
    <property type="match status" value="1"/>
</dbReference>
<keyword evidence="5 12" id="KW-0547">Nucleotide-binding</keyword>
<dbReference type="NCBIfam" id="TIGR02239">
    <property type="entry name" value="recomb_RAD51"/>
    <property type="match status" value="1"/>
</dbReference>
<dbReference type="PIRSF" id="PIRSF005856">
    <property type="entry name" value="Rad51"/>
    <property type="match status" value="1"/>
</dbReference>
<comment type="similarity">
    <text evidence="3">Belongs to the eukaryotic RecA-like protein family.</text>
</comment>
<keyword evidence="13" id="KW-0234">DNA repair</keyword>
<dbReference type="EMBL" id="FN668652">
    <property type="protein sequence ID" value="CBK22936.2"/>
    <property type="molecule type" value="Genomic_DNA"/>
</dbReference>
<comment type="function">
    <text evidence="13">Binds to single and double-stranded DNA and exhibits DNA-dependent ATPase activity. Underwinds duplex DNA.</text>
</comment>
<evidence type="ECO:0000256" key="8">
    <source>
        <dbReference type="ARBA" id="ARBA00023172"/>
    </source>
</evidence>
<dbReference type="InterPro" id="IPR011941">
    <property type="entry name" value="DNA_recomb/repair_Rad51"/>
</dbReference>
<evidence type="ECO:0000256" key="11">
    <source>
        <dbReference type="ARBA" id="ARBA00023306"/>
    </source>
</evidence>
<evidence type="ECO:0000256" key="7">
    <source>
        <dbReference type="ARBA" id="ARBA00022840"/>
    </source>
</evidence>
<dbReference type="GO" id="GO:0005524">
    <property type="term" value="F:ATP binding"/>
    <property type="evidence" value="ECO:0007669"/>
    <property type="project" value="UniProtKB-KW"/>
</dbReference>
<dbReference type="EMBL" id="FN668652">
    <property type="protein sequence ID" value="CBK22933.2"/>
    <property type="molecule type" value="Genomic_DNA"/>
</dbReference>
<dbReference type="InterPro" id="IPR010995">
    <property type="entry name" value="DNA_repair_Rad51/TF_NusA_a-hlx"/>
</dbReference>
<dbReference type="GO" id="GO:0070192">
    <property type="term" value="P:chromosome organization involved in meiotic cell cycle"/>
    <property type="evidence" value="ECO:0007669"/>
    <property type="project" value="TreeGrafter"/>
</dbReference>
<dbReference type="RefSeq" id="XP_012897900.1">
    <property type="nucleotide sequence ID" value="XM_013042446.1"/>
</dbReference>
<keyword evidence="8 13" id="KW-0233">DNA recombination</keyword>
<evidence type="ECO:0000256" key="3">
    <source>
        <dbReference type="ARBA" id="ARBA00008050"/>
    </source>
</evidence>
<dbReference type="GO" id="GO:0042148">
    <property type="term" value="P:DNA strand invasion"/>
    <property type="evidence" value="ECO:0007669"/>
    <property type="project" value="TreeGrafter"/>
</dbReference>
<sequence>MQEQMQDMSIEDRTNGPLPLDKLEGAGINASDIKKLQEGGYYTVESVAMTTMKKLIEVKGISEAKAIKIQQAATKLVPMGFTSATEYSKVREDIIHISTGCKELDAILGGGMETGSLTELYGEFRTGKTQLCHTLCVICQLPVEQGGGEGKALYIDTEGTFRPERLAQISQRFGLDPNDVMDNVAYARAYNSEHQMQLLMQAGALMSESRFALVIVDSATALFRTDYTGRGELSTRQQNLAQFLRGLQKLADEFGVAVVVTNQVVANPDTGVFAKDPLKPIGGNIMAHASTTRLRLKKGRGTTRICKVVDSPCLPEGEASFGISEQGVVEATE</sequence>
<dbReference type="GO" id="GO:1990426">
    <property type="term" value="P:mitotic recombination-dependent replication fork processing"/>
    <property type="evidence" value="ECO:0007669"/>
    <property type="project" value="InterPro"/>
</dbReference>
<keyword evidence="9 13" id="KW-0539">Nucleus</keyword>
<evidence type="ECO:0000313" key="18">
    <source>
        <dbReference type="EMBL" id="CBK22936.2"/>
    </source>
</evidence>
<feature type="domain" description="RecA family profile 1" evidence="15">
    <location>
        <begin position="93"/>
        <end position="264"/>
    </location>
</feature>
<name>D8M4E4_BLAHO</name>
<dbReference type="GeneID" id="24920034"/>
<dbReference type="GO" id="GO:0140664">
    <property type="term" value="F:ATP-dependent DNA damage sensor activity"/>
    <property type="evidence" value="ECO:0007669"/>
    <property type="project" value="InterPro"/>
</dbReference>
<comment type="similarity">
    <text evidence="4">Belongs to the RecA family. DMC1 subfamily.</text>
</comment>
<dbReference type="RefSeq" id="XP_012896981.1">
    <property type="nucleotide sequence ID" value="XM_013041527.1"/>
</dbReference>
<dbReference type="OMA" id="EMRICKI"/>
<accession>D8M4E4</accession>
<evidence type="ECO:0000256" key="4">
    <source>
        <dbReference type="ARBA" id="ARBA00008897"/>
    </source>
</evidence>
<dbReference type="InterPro" id="IPR020587">
    <property type="entry name" value="RecA_monomer-monomer_interface"/>
</dbReference>
<gene>
    <name evidence="17" type="ORF">GSBLH_T00002899001</name>
    <name evidence="18" type="ORF">GSBLH_T00002902001</name>
    <name evidence="19" type="ORF">GSBLH_T00003666001</name>
</gene>
<dbReference type="FunFam" id="3.40.50.300:FF:000092">
    <property type="entry name" value="DNA repair protein Rad51 homolog"/>
    <property type="match status" value="1"/>
</dbReference>
<dbReference type="InterPro" id="IPR027417">
    <property type="entry name" value="P-loop_NTPase"/>
</dbReference>
<evidence type="ECO:0000256" key="14">
    <source>
        <dbReference type="SAM" id="MobiDB-lite"/>
    </source>
</evidence>
<evidence type="ECO:0000256" key="9">
    <source>
        <dbReference type="ARBA" id="ARBA00023242"/>
    </source>
</evidence>
<dbReference type="NCBIfam" id="TIGR02236">
    <property type="entry name" value="recomb_radA"/>
    <property type="match status" value="1"/>
</dbReference>
<dbReference type="FunFam" id="1.10.150.20:FF:000008">
    <property type="entry name" value="DNA repair protein RAD51 homolog"/>
    <property type="match status" value="1"/>
</dbReference>
<protein>
    <recommendedName>
        <fullName evidence="13">DNA repair protein RAD51 homolog</fullName>
    </recommendedName>
</protein>
<keyword evidence="6 13" id="KW-0227">DNA damage</keyword>
<dbReference type="GeneID" id="24920037"/>
<dbReference type="GO" id="GO:0003697">
    <property type="term" value="F:single-stranded DNA binding"/>
    <property type="evidence" value="ECO:0007669"/>
    <property type="project" value="InterPro"/>
</dbReference>
<dbReference type="GO" id="GO:0003690">
    <property type="term" value="F:double-stranded DNA binding"/>
    <property type="evidence" value="ECO:0007669"/>
    <property type="project" value="InterPro"/>
</dbReference>
<dbReference type="PROSITE" id="PS50163">
    <property type="entry name" value="RECA_3"/>
    <property type="match status" value="1"/>
</dbReference>
<dbReference type="InParanoid" id="D8M4E4"/>
<dbReference type="AlphaFoldDB" id="D8M4E4"/>
<dbReference type="RefSeq" id="XP_012896984.1">
    <property type="nucleotide sequence ID" value="XM_013041530.1"/>
</dbReference>
<evidence type="ECO:0000256" key="2">
    <source>
        <dbReference type="ARBA" id="ARBA00007095"/>
    </source>
</evidence>
<organism evidence="17">
    <name type="scientific">Blastocystis hominis</name>
    <dbReference type="NCBI Taxonomy" id="12968"/>
    <lineage>
        <taxon>Eukaryota</taxon>
        <taxon>Sar</taxon>
        <taxon>Stramenopiles</taxon>
        <taxon>Bigyra</taxon>
        <taxon>Opalozoa</taxon>
        <taxon>Opalinata</taxon>
        <taxon>Blastocystidae</taxon>
        <taxon>Blastocystis</taxon>
    </lineage>
</organism>
<dbReference type="GO" id="GO:0006312">
    <property type="term" value="P:mitotic recombination"/>
    <property type="evidence" value="ECO:0007669"/>
    <property type="project" value="TreeGrafter"/>
</dbReference>
<dbReference type="NCBIfam" id="NF003301">
    <property type="entry name" value="PRK04301.1"/>
    <property type="match status" value="1"/>
</dbReference>
<dbReference type="SUPFAM" id="SSF47794">
    <property type="entry name" value="Rad51 N-terminal domain-like"/>
    <property type="match status" value="1"/>
</dbReference>
<dbReference type="OrthoDB" id="10251254at2759"/>
<dbReference type="Gene3D" id="1.10.150.20">
    <property type="entry name" value="5' to 3' exonuclease, C-terminal subdomain"/>
    <property type="match status" value="1"/>
</dbReference>
<dbReference type="InterPro" id="IPR020588">
    <property type="entry name" value="RecA_ATP-bd"/>
</dbReference>
<comment type="similarity">
    <text evidence="2 13">Belongs to the RecA family. RAD51 subfamily.</text>
</comment>
<evidence type="ECO:0000259" key="15">
    <source>
        <dbReference type="PROSITE" id="PS50162"/>
    </source>
</evidence>
<dbReference type="InterPro" id="IPR003593">
    <property type="entry name" value="AAA+_ATPase"/>
</dbReference>
<dbReference type="GO" id="GO:0000730">
    <property type="term" value="P:DNA recombinase assembly"/>
    <property type="evidence" value="ECO:0007669"/>
    <property type="project" value="TreeGrafter"/>
</dbReference>
<evidence type="ECO:0000256" key="1">
    <source>
        <dbReference type="ARBA" id="ARBA00004123"/>
    </source>
</evidence>
<dbReference type="InterPro" id="IPR013632">
    <property type="entry name" value="Rad51_C"/>
</dbReference>
<proteinExistence type="inferred from homology"/>
<reference evidence="17" key="1">
    <citation type="submission" date="2010-02" db="EMBL/GenBank/DDBJ databases">
        <title>Sequencing and annotation of the Blastocystis hominis genome.</title>
        <authorList>
            <person name="Wincker P."/>
        </authorList>
    </citation>
    <scope>NUCLEOTIDE SEQUENCE</scope>
    <source>
        <strain evidence="17">Singapore isolate B</strain>
    </source>
</reference>
<dbReference type="InterPro" id="IPR016467">
    <property type="entry name" value="DNA_recomb/repair_RecA-like"/>
</dbReference>
<evidence type="ECO:0000256" key="13">
    <source>
        <dbReference type="RuleBase" id="RU364139"/>
    </source>
</evidence>
<dbReference type="PANTHER" id="PTHR22942">
    <property type="entry name" value="RECA/RAD51/RADA DNA STRAND-PAIRING FAMILY MEMBER"/>
    <property type="match status" value="1"/>
</dbReference>
<evidence type="ECO:0000256" key="5">
    <source>
        <dbReference type="ARBA" id="ARBA00022741"/>
    </source>
</evidence>
<dbReference type="Gene3D" id="3.40.50.300">
    <property type="entry name" value="P-loop containing nucleotide triphosphate hydrolases"/>
    <property type="match status" value="1"/>
</dbReference>
<keyword evidence="11" id="KW-0131">Cell cycle</keyword>
<evidence type="ECO:0000256" key="12">
    <source>
        <dbReference type="RuleBase" id="RU003422"/>
    </source>
</evidence>
<evidence type="ECO:0000313" key="17">
    <source>
        <dbReference type="EMBL" id="CBK22933.2"/>
    </source>
</evidence>
<evidence type="ECO:0000313" key="19">
    <source>
        <dbReference type="EMBL" id="CBK23852.2"/>
    </source>
</evidence>
<dbReference type="GO" id="GO:0000794">
    <property type="term" value="C:condensed nuclear chromosome"/>
    <property type="evidence" value="ECO:0007669"/>
    <property type="project" value="TreeGrafter"/>
</dbReference>
<dbReference type="GO" id="GO:0000150">
    <property type="term" value="F:DNA strand exchange activity"/>
    <property type="evidence" value="ECO:0007669"/>
    <property type="project" value="InterPro"/>
</dbReference>
<evidence type="ECO:0000313" key="20">
    <source>
        <dbReference type="Proteomes" id="UP000008312"/>
    </source>
</evidence>
<feature type="region of interest" description="Disordered" evidence="14">
    <location>
        <begin position="1"/>
        <end position="21"/>
    </location>
</feature>
<evidence type="ECO:0000256" key="10">
    <source>
        <dbReference type="ARBA" id="ARBA00023254"/>
    </source>
</evidence>
<dbReference type="SMART" id="SM00382">
    <property type="entry name" value="AAA"/>
    <property type="match status" value="1"/>
</dbReference>
<comment type="subcellular location">
    <subcellularLocation>
        <location evidence="1 13">Nucleus</location>
    </subcellularLocation>
</comment>
<dbReference type="InterPro" id="IPR011940">
    <property type="entry name" value="Dmc1"/>
</dbReference>
<keyword evidence="7 12" id="KW-0067">ATP-binding</keyword>
<dbReference type="FunCoup" id="D8M4E4">
    <property type="interactions" value="308"/>
</dbReference>
<dbReference type="GO" id="GO:0003684">
    <property type="term" value="F:damaged DNA binding"/>
    <property type="evidence" value="ECO:0007669"/>
    <property type="project" value="InterPro"/>
</dbReference>
<dbReference type="GO" id="GO:0007131">
    <property type="term" value="P:reciprocal meiotic recombination"/>
    <property type="evidence" value="ECO:0007669"/>
    <property type="project" value="InterPro"/>
</dbReference>
<dbReference type="EMBL" id="FN668672">
    <property type="protein sequence ID" value="CBK23852.2"/>
    <property type="molecule type" value="Genomic_DNA"/>
</dbReference>